<feature type="transmembrane region" description="Helical" evidence="6">
    <location>
        <begin position="12"/>
        <end position="33"/>
    </location>
</feature>
<evidence type="ECO:0000256" key="4">
    <source>
        <dbReference type="ARBA" id="ARBA00023088"/>
    </source>
</evidence>
<evidence type="ECO:0000256" key="1">
    <source>
        <dbReference type="ARBA" id="ARBA00022512"/>
    </source>
</evidence>
<keyword evidence="1" id="KW-0134">Cell wall</keyword>
<keyword evidence="4" id="KW-0572">Peptidoglycan-anchor</keyword>
<feature type="compositionally biased region" description="Basic and acidic residues" evidence="5">
    <location>
        <begin position="50"/>
        <end position="68"/>
    </location>
</feature>
<organism evidence="8 9">
    <name type="scientific">Vagococcus allomyrinae</name>
    <dbReference type="NCBI Taxonomy" id="2794353"/>
    <lineage>
        <taxon>Bacteria</taxon>
        <taxon>Bacillati</taxon>
        <taxon>Bacillota</taxon>
        <taxon>Bacilli</taxon>
        <taxon>Lactobacillales</taxon>
        <taxon>Enterococcaceae</taxon>
        <taxon>Vagococcus</taxon>
    </lineage>
</organism>
<dbReference type="EMBL" id="JAEEGA010000002">
    <property type="protein sequence ID" value="MBP1040045.1"/>
    <property type="molecule type" value="Genomic_DNA"/>
</dbReference>
<evidence type="ECO:0000256" key="6">
    <source>
        <dbReference type="SAM" id="Phobius"/>
    </source>
</evidence>
<feature type="domain" description="Gram-positive cocci surface proteins LPxTG" evidence="7">
    <location>
        <begin position="82"/>
        <end position="116"/>
    </location>
</feature>
<protein>
    <submittedName>
        <fullName evidence="8">LPXTG cell wall anchor domain-containing protein</fullName>
    </submittedName>
</protein>
<evidence type="ECO:0000256" key="3">
    <source>
        <dbReference type="ARBA" id="ARBA00022729"/>
    </source>
</evidence>
<dbReference type="Pfam" id="PF00746">
    <property type="entry name" value="Gram_pos_anchor"/>
    <property type="match status" value="1"/>
</dbReference>
<keyword evidence="6" id="KW-1133">Transmembrane helix</keyword>
<proteinExistence type="predicted"/>
<evidence type="ECO:0000313" key="9">
    <source>
        <dbReference type="Proteomes" id="UP000674938"/>
    </source>
</evidence>
<reference evidence="8" key="1">
    <citation type="submission" date="2020-12" db="EMBL/GenBank/DDBJ databases">
        <title>Vagococcus allomyrinae sp. nov. and Enterococcus lavae sp. nov., isolated from the larvae of Allomyrina dichotoma.</title>
        <authorList>
            <person name="Lee S.D."/>
        </authorList>
    </citation>
    <scope>NUCLEOTIDE SEQUENCE</scope>
    <source>
        <strain evidence="8">BWB3-3</strain>
    </source>
</reference>
<dbReference type="InterPro" id="IPR019931">
    <property type="entry name" value="LPXTG_anchor"/>
</dbReference>
<dbReference type="NCBIfam" id="TIGR01167">
    <property type="entry name" value="LPXTG_anchor"/>
    <property type="match status" value="1"/>
</dbReference>
<name>A0A940P8I2_9ENTE</name>
<keyword evidence="3" id="KW-0732">Signal</keyword>
<evidence type="ECO:0000313" key="8">
    <source>
        <dbReference type="EMBL" id="MBP1040045.1"/>
    </source>
</evidence>
<evidence type="ECO:0000256" key="5">
    <source>
        <dbReference type="SAM" id="MobiDB-lite"/>
    </source>
</evidence>
<comment type="caution">
    <text evidence="8">The sequence shown here is derived from an EMBL/GenBank/DDBJ whole genome shotgun (WGS) entry which is preliminary data.</text>
</comment>
<dbReference type="AlphaFoldDB" id="A0A940P8I2"/>
<accession>A0A940P8I2</accession>
<evidence type="ECO:0000259" key="7">
    <source>
        <dbReference type="PROSITE" id="PS50847"/>
    </source>
</evidence>
<keyword evidence="6" id="KW-0812">Transmembrane</keyword>
<keyword evidence="9" id="KW-1185">Reference proteome</keyword>
<dbReference type="PROSITE" id="PS50847">
    <property type="entry name" value="GRAM_POS_ANCHORING"/>
    <property type="match status" value="1"/>
</dbReference>
<dbReference type="Proteomes" id="UP000674938">
    <property type="component" value="Unassembled WGS sequence"/>
</dbReference>
<evidence type="ECO:0000256" key="2">
    <source>
        <dbReference type="ARBA" id="ARBA00022525"/>
    </source>
</evidence>
<feature type="region of interest" description="Disordered" evidence="5">
    <location>
        <begin position="50"/>
        <end position="84"/>
    </location>
</feature>
<dbReference type="RefSeq" id="WP_209524942.1">
    <property type="nucleotide sequence ID" value="NZ_JAEEGA010000002.1"/>
</dbReference>
<gene>
    <name evidence="8" type="ORF">I6N95_03365</name>
</gene>
<keyword evidence="6" id="KW-0472">Membrane</keyword>
<keyword evidence="2" id="KW-0964">Secreted</keyword>
<feature type="transmembrane region" description="Helical" evidence="6">
    <location>
        <begin position="92"/>
        <end position="110"/>
    </location>
</feature>
<sequence length="116" mass="11918">MNKFGIGKQGSGVAILVWVIALSFIQLTAVPAVSAEGIGGQATVDGTISFKEETASSSELPKKEEPPKKSPVPKEGPGGGLLPQTGEAVQQYSALGAGFIVSAGLVFYLGKTRRKS</sequence>